<feature type="transmembrane region" description="Helical" evidence="6">
    <location>
        <begin position="456"/>
        <end position="476"/>
    </location>
</feature>
<reference evidence="7 8" key="1">
    <citation type="submission" date="2024-04" db="EMBL/GenBank/DDBJ databases">
        <title>Arthrobacter sp. from Plains bison fecal sample.</title>
        <authorList>
            <person name="Ruzzini A."/>
        </authorList>
    </citation>
    <scope>NUCLEOTIDE SEQUENCE [LARGE SCALE GENOMIC DNA]</scope>
    <source>
        <strain evidence="7 8">EINP1</strain>
    </source>
</reference>
<feature type="transmembrane region" description="Helical" evidence="6">
    <location>
        <begin position="259"/>
        <end position="282"/>
    </location>
</feature>
<protein>
    <submittedName>
        <fullName evidence="7">APC family permease</fullName>
    </submittedName>
</protein>
<feature type="transmembrane region" description="Helical" evidence="6">
    <location>
        <begin position="71"/>
        <end position="98"/>
    </location>
</feature>
<keyword evidence="4 6" id="KW-1133">Transmembrane helix</keyword>
<evidence type="ECO:0000313" key="7">
    <source>
        <dbReference type="EMBL" id="WZP14624.1"/>
    </source>
</evidence>
<name>A0ABZ2ZRN4_9MICC</name>
<feature type="transmembrane region" description="Helical" evidence="6">
    <location>
        <begin position="219"/>
        <end position="239"/>
    </location>
</feature>
<dbReference type="InterPro" id="IPR002293">
    <property type="entry name" value="AA/rel_permease1"/>
</dbReference>
<gene>
    <name evidence="7" type="ORF">AAE021_10460</name>
</gene>
<keyword evidence="3 6" id="KW-0812">Transmembrane</keyword>
<dbReference type="PANTHER" id="PTHR45649">
    <property type="entry name" value="AMINO-ACID PERMEASE BAT1"/>
    <property type="match status" value="1"/>
</dbReference>
<proteinExistence type="predicted"/>
<evidence type="ECO:0000256" key="3">
    <source>
        <dbReference type="ARBA" id="ARBA00022692"/>
    </source>
</evidence>
<feature type="transmembrane region" description="Helical" evidence="6">
    <location>
        <begin position="385"/>
        <end position="409"/>
    </location>
</feature>
<dbReference type="PANTHER" id="PTHR45649:SF26">
    <property type="entry name" value="OS04G0435100 PROTEIN"/>
    <property type="match status" value="1"/>
</dbReference>
<comment type="subcellular location">
    <subcellularLocation>
        <location evidence="1">Membrane</location>
        <topology evidence="1">Multi-pass membrane protein</topology>
    </subcellularLocation>
</comment>
<feature type="transmembrane region" description="Helical" evidence="6">
    <location>
        <begin position="302"/>
        <end position="328"/>
    </location>
</feature>
<organism evidence="7 8">
    <name type="scientific">Arthrobacter citreus</name>
    <dbReference type="NCBI Taxonomy" id="1670"/>
    <lineage>
        <taxon>Bacteria</taxon>
        <taxon>Bacillati</taxon>
        <taxon>Actinomycetota</taxon>
        <taxon>Actinomycetes</taxon>
        <taxon>Micrococcales</taxon>
        <taxon>Micrococcaceae</taxon>
        <taxon>Arthrobacter</taxon>
    </lineage>
</organism>
<evidence type="ECO:0000313" key="8">
    <source>
        <dbReference type="Proteomes" id="UP001448858"/>
    </source>
</evidence>
<feature type="transmembrane region" description="Helical" evidence="6">
    <location>
        <begin position="119"/>
        <end position="140"/>
    </location>
</feature>
<evidence type="ECO:0000256" key="1">
    <source>
        <dbReference type="ARBA" id="ARBA00004141"/>
    </source>
</evidence>
<evidence type="ECO:0000256" key="2">
    <source>
        <dbReference type="ARBA" id="ARBA00022448"/>
    </source>
</evidence>
<keyword evidence="2" id="KW-0813">Transport</keyword>
<accession>A0ABZ2ZRN4</accession>
<feature type="transmembrane region" description="Helical" evidence="6">
    <location>
        <begin position="152"/>
        <end position="171"/>
    </location>
</feature>
<sequence>MRGQIAEPAGEVGADKDAEQLASLGYSYDSQFKREMTFWGNVSLGFTYLSPVVAIYSLFAASLGIAGPPMFWSLVIVGLGQFFVAVIFGEVVAAYPVAGGVYPWSRRLWGRKWGWMNGWVYLIALLTTIASIAYGAGPFLSTFLGMEGTTNSVIVAGLVVIAVATVLNLGGTKVLNTVAMFGLLAELGGALVVGTWLLMTARHHDLSVLFQAFGAGEGSSYFVAFAAAGLIGIFQYYGFEACGDVAEEVVNPGRTIPKAMRMTIYIGGFAAMFVCLSLILAVPDFGAVISGADADPVGNVLLAAFGPIGFKVVLAVVLVSFLSCVLSLQAATSRLAYSMARDGMLPGSKLLSVFSESRHVPPYALLLAGLVPALIVVGSKVSSDALTVIISFAAMGMYMGFQMVVLASLRARLRGWKPNGAFQLGAWGIPVNVAALVWGVLGIINMAWPRTPEDGWFANYVVLISAVAVVVSGLIYMTWKKPHLKGDAPAGDAIPVGSARNAEAVVAAPKDER</sequence>
<evidence type="ECO:0000256" key="4">
    <source>
        <dbReference type="ARBA" id="ARBA00022989"/>
    </source>
</evidence>
<dbReference type="Pfam" id="PF13520">
    <property type="entry name" value="AA_permease_2"/>
    <property type="match status" value="1"/>
</dbReference>
<feature type="transmembrane region" description="Helical" evidence="6">
    <location>
        <begin position="421"/>
        <end position="444"/>
    </location>
</feature>
<evidence type="ECO:0000256" key="5">
    <source>
        <dbReference type="ARBA" id="ARBA00023136"/>
    </source>
</evidence>
<keyword evidence="5 6" id="KW-0472">Membrane</keyword>
<dbReference type="Proteomes" id="UP001448858">
    <property type="component" value="Chromosome"/>
</dbReference>
<dbReference type="Gene3D" id="1.20.1740.10">
    <property type="entry name" value="Amino acid/polyamine transporter I"/>
    <property type="match status" value="1"/>
</dbReference>
<dbReference type="PIRSF" id="PIRSF006060">
    <property type="entry name" value="AA_transporter"/>
    <property type="match status" value="1"/>
</dbReference>
<keyword evidence="8" id="KW-1185">Reference proteome</keyword>
<dbReference type="RefSeq" id="WP_342022275.1">
    <property type="nucleotide sequence ID" value="NZ_CP151657.1"/>
</dbReference>
<feature type="transmembrane region" description="Helical" evidence="6">
    <location>
        <begin position="178"/>
        <end position="199"/>
    </location>
</feature>
<feature type="transmembrane region" description="Helical" evidence="6">
    <location>
        <begin position="38"/>
        <end position="59"/>
    </location>
</feature>
<evidence type="ECO:0000256" key="6">
    <source>
        <dbReference type="SAM" id="Phobius"/>
    </source>
</evidence>
<dbReference type="EMBL" id="CP151657">
    <property type="protein sequence ID" value="WZP14624.1"/>
    <property type="molecule type" value="Genomic_DNA"/>
</dbReference>